<proteinExistence type="predicted"/>
<feature type="compositionally biased region" description="Low complexity" evidence="1">
    <location>
        <begin position="212"/>
        <end position="231"/>
    </location>
</feature>
<evidence type="ECO:0000313" key="3">
    <source>
        <dbReference type="Proteomes" id="UP001215280"/>
    </source>
</evidence>
<feature type="non-terminal residue" evidence="2">
    <location>
        <position position="1"/>
    </location>
</feature>
<dbReference type="Proteomes" id="UP001215280">
    <property type="component" value="Unassembled WGS sequence"/>
</dbReference>
<comment type="caution">
    <text evidence="2">The sequence shown here is derived from an EMBL/GenBank/DDBJ whole genome shotgun (WGS) entry which is preliminary data.</text>
</comment>
<gene>
    <name evidence="2" type="ORF">DFH07DRAFT_873038</name>
</gene>
<feature type="compositionally biased region" description="Acidic residues" evidence="1">
    <location>
        <begin position="200"/>
        <end position="211"/>
    </location>
</feature>
<dbReference type="AlphaFoldDB" id="A0AAD7P213"/>
<evidence type="ECO:0000313" key="2">
    <source>
        <dbReference type="EMBL" id="KAJ7785146.1"/>
    </source>
</evidence>
<reference evidence="2" key="1">
    <citation type="submission" date="2023-03" db="EMBL/GenBank/DDBJ databases">
        <title>Massive genome expansion in bonnet fungi (Mycena s.s.) driven by repeated elements and novel gene families across ecological guilds.</title>
        <authorList>
            <consortium name="Lawrence Berkeley National Laboratory"/>
            <person name="Harder C.B."/>
            <person name="Miyauchi S."/>
            <person name="Viragh M."/>
            <person name="Kuo A."/>
            <person name="Thoen E."/>
            <person name="Andreopoulos B."/>
            <person name="Lu D."/>
            <person name="Skrede I."/>
            <person name="Drula E."/>
            <person name="Henrissat B."/>
            <person name="Morin E."/>
            <person name="Kohler A."/>
            <person name="Barry K."/>
            <person name="LaButti K."/>
            <person name="Morin E."/>
            <person name="Salamov A."/>
            <person name="Lipzen A."/>
            <person name="Mereny Z."/>
            <person name="Hegedus B."/>
            <person name="Baldrian P."/>
            <person name="Stursova M."/>
            <person name="Weitz H."/>
            <person name="Taylor A."/>
            <person name="Grigoriev I.V."/>
            <person name="Nagy L.G."/>
            <person name="Martin F."/>
            <person name="Kauserud H."/>
        </authorList>
    </citation>
    <scope>NUCLEOTIDE SEQUENCE</scope>
    <source>
        <strain evidence="2">CBHHK188m</strain>
    </source>
</reference>
<feature type="region of interest" description="Disordered" evidence="1">
    <location>
        <begin position="200"/>
        <end position="236"/>
    </location>
</feature>
<accession>A0AAD7P213</accession>
<organism evidence="2 3">
    <name type="scientific">Mycena maculata</name>
    <dbReference type="NCBI Taxonomy" id="230809"/>
    <lineage>
        <taxon>Eukaryota</taxon>
        <taxon>Fungi</taxon>
        <taxon>Dikarya</taxon>
        <taxon>Basidiomycota</taxon>
        <taxon>Agaricomycotina</taxon>
        <taxon>Agaricomycetes</taxon>
        <taxon>Agaricomycetidae</taxon>
        <taxon>Agaricales</taxon>
        <taxon>Marasmiineae</taxon>
        <taxon>Mycenaceae</taxon>
        <taxon>Mycena</taxon>
    </lineage>
</organism>
<protein>
    <submittedName>
        <fullName evidence="2">Uncharacterized protein</fullName>
    </submittedName>
</protein>
<evidence type="ECO:0000256" key="1">
    <source>
        <dbReference type="SAM" id="MobiDB-lite"/>
    </source>
</evidence>
<name>A0AAD7P213_9AGAR</name>
<dbReference type="EMBL" id="JARJLG010000001">
    <property type="protein sequence ID" value="KAJ7785146.1"/>
    <property type="molecule type" value="Genomic_DNA"/>
</dbReference>
<sequence>MITVRALRRKPLEVLATRRYAVAPLPPLAVNPPRFVPRRNVRGVYPPLKLKPRQPGGPGRPRIYADDERAISTLDPARLLASDLVDMRGFFQYPLQTPSSDSICQLGYICLAGKSLPFPPDARGFLYLHADSATMRLRSASVRLRLARDPSPAAFQAGRDLAMPDGKPWCVKLARINHSMKYEGVRQLLERDGLLRGAAEVEDSADSEDEGAAAAFQDADAPAAPPSSDEFPLPPGLPATLDPARLCADDLVDLGRRGRIILHGCGGW</sequence>
<keyword evidence="3" id="KW-1185">Reference proteome</keyword>